<gene>
    <name evidence="6" type="ORF">BA011_11660</name>
</gene>
<comment type="subcellular location">
    <subcellularLocation>
        <location evidence="1">Membrane</location>
        <topology evidence="1">Multi-pass membrane protein</topology>
    </subcellularLocation>
</comment>
<name>A0A1B1C951_RHILE</name>
<feature type="transmembrane region" description="Helical" evidence="5">
    <location>
        <begin position="89"/>
        <end position="111"/>
    </location>
</feature>
<dbReference type="GO" id="GO:0004671">
    <property type="term" value="F:protein C-terminal S-isoprenylcysteine carboxyl O-methyltransferase activity"/>
    <property type="evidence" value="ECO:0007669"/>
    <property type="project" value="InterPro"/>
</dbReference>
<dbReference type="OrthoDB" id="7203053at2"/>
<keyword evidence="6" id="KW-0489">Methyltransferase</keyword>
<dbReference type="GO" id="GO:0032259">
    <property type="term" value="P:methylation"/>
    <property type="evidence" value="ECO:0007669"/>
    <property type="project" value="UniProtKB-KW"/>
</dbReference>
<evidence type="ECO:0000313" key="6">
    <source>
        <dbReference type="EMBL" id="ANP86318.1"/>
    </source>
</evidence>
<feature type="transmembrane region" description="Helical" evidence="5">
    <location>
        <begin position="20"/>
        <end position="39"/>
    </location>
</feature>
<dbReference type="Gene3D" id="1.20.120.1630">
    <property type="match status" value="1"/>
</dbReference>
<dbReference type="AlphaFoldDB" id="A0A1B1C951"/>
<evidence type="ECO:0000256" key="5">
    <source>
        <dbReference type="SAM" id="Phobius"/>
    </source>
</evidence>
<sequence>MERRAIMIQRDIRPGHSFAAAPSLGSLAITIAVMFVALFWPAGTLDWPRGWIFLGLFLVLTAVAIIWIWRTNPELFAARSRYQKGTKSWDAVVATLTIVLLAAILPVGAFDDGRFHWAPQPDWVVFIGYLLMTSGYLGLTWAQSVNRHFEPTVRITADRDHKVIDTGPYAVIRHPGYATAIVLSAGMALSLGSLYALIPAGLLVVVLFGRTLGEEAELRKGLEGYAEYMERVRWRWIPGVW</sequence>
<dbReference type="InterPro" id="IPR052527">
    <property type="entry name" value="Metal_cation-efflux_comp"/>
</dbReference>
<feature type="transmembrane region" description="Helical" evidence="5">
    <location>
        <begin position="123"/>
        <end position="142"/>
    </location>
</feature>
<proteinExistence type="predicted"/>
<dbReference type="PANTHER" id="PTHR43847:SF1">
    <property type="entry name" value="BLL3993 PROTEIN"/>
    <property type="match status" value="1"/>
</dbReference>
<keyword evidence="4 5" id="KW-0472">Membrane</keyword>
<evidence type="ECO:0000256" key="1">
    <source>
        <dbReference type="ARBA" id="ARBA00004141"/>
    </source>
</evidence>
<evidence type="ECO:0000256" key="2">
    <source>
        <dbReference type="ARBA" id="ARBA00022692"/>
    </source>
</evidence>
<accession>A0A1B1C951</accession>
<organism evidence="6 7">
    <name type="scientific">Rhizobium leguminosarum</name>
    <dbReference type="NCBI Taxonomy" id="384"/>
    <lineage>
        <taxon>Bacteria</taxon>
        <taxon>Pseudomonadati</taxon>
        <taxon>Pseudomonadota</taxon>
        <taxon>Alphaproteobacteria</taxon>
        <taxon>Hyphomicrobiales</taxon>
        <taxon>Rhizobiaceae</taxon>
        <taxon>Rhizobium/Agrobacterium group</taxon>
        <taxon>Rhizobium</taxon>
    </lineage>
</organism>
<keyword evidence="2 5" id="KW-0812">Transmembrane</keyword>
<dbReference type="Proteomes" id="UP000092691">
    <property type="component" value="Chromosome"/>
</dbReference>
<dbReference type="EMBL" id="CP016286">
    <property type="protein sequence ID" value="ANP86318.1"/>
    <property type="molecule type" value="Genomic_DNA"/>
</dbReference>
<dbReference type="GO" id="GO:0016020">
    <property type="term" value="C:membrane"/>
    <property type="evidence" value="ECO:0007669"/>
    <property type="project" value="UniProtKB-SubCell"/>
</dbReference>
<evidence type="ECO:0000313" key="7">
    <source>
        <dbReference type="Proteomes" id="UP000092691"/>
    </source>
</evidence>
<dbReference type="PANTHER" id="PTHR43847">
    <property type="entry name" value="BLL3993 PROTEIN"/>
    <property type="match status" value="1"/>
</dbReference>
<keyword evidence="3 5" id="KW-1133">Transmembrane helix</keyword>
<evidence type="ECO:0000256" key="3">
    <source>
        <dbReference type="ARBA" id="ARBA00022989"/>
    </source>
</evidence>
<feature type="transmembrane region" description="Helical" evidence="5">
    <location>
        <begin position="181"/>
        <end position="208"/>
    </location>
</feature>
<feature type="transmembrane region" description="Helical" evidence="5">
    <location>
        <begin position="51"/>
        <end position="69"/>
    </location>
</feature>
<dbReference type="Pfam" id="PF04140">
    <property type="entry name" value="ICMT"/>
    <property type="match status" value="1"/>
</dbReference>
<keyword evidence="6" id="KW-0808">Transferase</keyword>
<evidence type="ECO:0000256" key="4">
    <source>
        <dbReference type="ARBA" id="ARBA00023136"/>
    </source>
</evidence>
<reference evidence="6 7" key="1">
    <citation type="submission" date="2016-06" db="EMBL/GenBank/DDBJ databases">
        <title>Microsymbionts genomes from the relict species Vavilovia formosa.</title>
        <authorList>
            <person name="Chirak E."/>
            <person name="Kimeklis A."/>
            <person name="Andronov E."/>
        </authorList>
    </citation>
    <scope>NUCLEOTIDE SEQUENCE [LARGE SCALE GENOMIC DNA]</scope>
    <source>
        <strain evidence="6 7">Vaf10</strain>
    </source>
</reference>
<protein>
    <submittedName>
        <fullName evidence="6">Isoprenylcysteine carboxyl methyltransferase</fullName>
    </submittedName>
</protein>
<dbReference type="InterPro" id="IPR007269">
    <property type="entry name" value="ICMT_MeTrfase"/>
</dbReference>